<protein>
    <submittedName>
        <fullName evidence="2">VOC family protein</fullName>
    </submittedName>
</protein>
<keyword evidence="3" id="KW-1185">Reference proteome</keyword>
<evidence type="ECO:0000313" key="2">
    <source>
        <dbReference type="EMBL" id="MFI1966931.1"/>
    </source>
</evidence>
<reference evidence="2 3" key="1">
    <citation type="submission" date="2024-10" db="EMBL/GenBank/DDBJ databases">
        <title>The Natural Products Discovery Center: Release of the First 8490 Sequenced Strains for Exploring Actinobacteria Biosynthetic Diversity.</title>
        <authorList>
            <person name="Kalkreuter E."/>
            <person name="Kautsar S.A."/>
            <person name="Yang D."/>
            <person name="Bader C.D."/>
            <person name="Teijaro C.N."/>
            <person name="Fluegel L."/>
            <person name="Davis C.M."/>
            <person name="Simpson J.R."/>
            <person name="Lauterbach L."/>
            <person name="Steele A.D."/>
            <person name="Gui C."/>
            <person name="Meng S."/>
            <person name="Li G."/>
            <person name="Viehrig K."/>
            <person name="Ye F."/>
            <person name="Su P."/>
            <person name="Kiefer A.F."/>
            <person name="Nichols A."/>
            <person name="Cepeda A.J."/>
            <person name="Yan W."/>
            <person name="Fan B."/>
            <person name="Jiang Y."/>
            <person name="Adhikari A."/>
            <person name="Zheng C.-J."/>
            <person name="Schuster L."/>
            <person name="Cowan T.M."/>
            <person name="Smanski M.J."/>
            <person name="Chevrette M.G."/>
            <person name="De Carvalho L.P.S."/>
            <person name="Shen B."/>
        </authorList>
    </citation>
    <scope>NUCLEOTIDE SEQUENCE [LARGE SCALE GENOMIC DNA]</scope>
    <source>
        <strain evidence="2 3">NPDC020327</strain>
    </source>
</reference>
<organism evidence="2 3">
    <name type="scientific">Streptomyces pathocidini</name>
    <dbReference type="NCBI Taxonomy" id="1650571"/>
    <lineage>
        <taxon>Bacteria</taxon>
        <taxon>Bacillati</taxon>
        <taxon>Actinomycetota</taxon>
        <taxon>Actinomycetes</taxon>
        <taxon>Kitasatosporales</taxon>
        <taxon>Streptomycetaceae</taxon>
        <taxon>Streptomyces</taxon>
    </lineage>
</organism>
<sequence length="116" mass="12708">MISGAHVIVYSRDAEADRAFIREVLEFPGVDAGGGWLIFKLPPAEVAVHPTDGEPRHEFYLMCDDLDAQLAELAAKGVEIARPVSEQRWGRLAALRLPSGAELPIYQPLHPVAHSL</sequence>
<dbReference type="PROSITE" id="PS51819">
    <property type="entry name" value="VOC"/>
    <property type="match status" value="1"/>
</dbReference>
<name>A0ABW7UYH1_9ACTN</name>
<dbReference type="Proteomes" id="UP001611548">
    <property type="component" value="Unassembled WGS sequence"/>
</dbReference>
<proteinExistence type="predicted"/>
<gene>
    <name evidence="2" type="ORF">ACH429_22930</name>
</gene>
<dbReference type="InterPro" id="IPR037523">
    <property type="entry name" value="VOC_core"/>
</dbReference>
<dbReference type="Gene3D" id="3.10.180.10">
    <property type="entry name" value="2,3-Dihydroxybiphenyl 1,2-Dioxygenase, domain 1"/>
    <property type="match status" value="1"/>
</dbReference>
<evidence type="ECO:0000259" key="1">
    <source>
        <dbReference type="PROSITE" id="PS51819"/>
    </source>
</evidence>
<accession>A0ABW7UYH1</accession>
<dbReference type="RefSeq" id="WP_055470985.1">
    <property type="nucleotide sequence ID" value="NZ_JBIRWE010000012.1"/>
</dbReference>
<dbReference type="InterPro" id="IPR029068">
    <property type="entry name" value="Glyas_Bleomycin-R_OHBP_Dase"/>
</dbReference>
<dbReference type="SUPFAM" id="SSF54593">
    <property type="entry name" value="Glyoxalase/Bleomycin resistance protein/Dihydroxybiphenyl dioxygenase"/>
    <property type="match status" value="1"/>
</dbReference>
<dbReference type="EMBL" id="JBIRWE010000012">
    <property type="protein sequence ID" value="MFI1966931.1"/>
    <property type="molecule type" value="Genomic_DNA"/>
</dbReference>
<feature type="domain" description="VOC" evidence="1">
    <location>
        <begin position="3"/>
        <end position="108"/>
    </location>
</feature>
<comment type="caution">
    <text evidence="2">The sequence shown here is derived from an EMBL/GenBank/DDBJ whole genome shotgun (WGS) entry which is preliminary data.</text>
</comment>
<evidence type="ECO:0000313" key="3">
    <source>
        <dbReference type="Proteomes" id="UP001611548"/>
    </source>
</evidence>